<dbReference type="GO" id="GO:0003677">
    <property type="term" value="F:DNA binding"/>
    <property type="evidence" value="ECO:0007669"/>
    <property type="project" value="UniProtKB-KW"/>
</dbReference>
<evidence type="ECO:0000256" key="4">
    <source>
        <dbReference type="SAM" id="Coils"/>
    </source>
</evidence>
<dbReference type="InterPro" id="IPR009061">
    <property type="entry name" value="DNA-bd_dom_put_sf"/>
</dbReference>
<dbReference type="SUPFAM" id="SSF46955">
    <property type="entry name" value="Putative DNA-binding domain"/>
    <property type="match status" value="1"/>
</dbReference>
<evidence type="ECO:0000256" key="2">
    <source>
        <dbReference type="ARBA" id="ARBA00023125"/>
    </source>
</evidence>
<dbReference type="AlphaFoldDB" id="A0A849K3S9"/>
<keyword evidence="8" id="KW-1185">Reference proteome</keyword>
<feature type="coiled-coil region" evidence="4">
    <location>
        <begin position="81"/>
        <end position="111"/>
    </location>
</feature>
<evidence type="ECO:0000313" key="8">
    <source>
        <dbReference type="Proteomes" id="UP000552954"/>
    </source>
</evidence>
<evidence type="ECO:0000256" key="1">
    <source>
        <dbReference type="ARBA" id="ARBA00023015"/>
    </source>
</evidence>
<keyword evidence="1" id="KW-0805">Transcription regulation</keyword>
<dbReference type="InterPro" id="IPR000551">
    <property type="entry name" value="MerR-type_HTH_dom"/>
</dbReference>
<dbReference type="PANTHER" id="PTHR30204:SF94">
    <property type="entry name" value="HEAVY METAL-DEPENDENT TRANSCRIPTIONAL REGULATOR HI_0293-RELATED"/>
    <property type="match status" value="1"/>
</dbReference>
<dbReference type="SMART" id="SM00422">
    <property type="entry name" value="HTH_MERR"/>
    <property type="match status" value="1"/>
</dbReference>
<gene>
    <name evidence="7" type="ORF">HK415_02820</name>
</gene>
<reference evidence="7 8" key="2">
    <citation type="submission" date="2020-06" db="EMBL/GenBank/DDBJ databases">
        <title>Ramlibacter rhizophilus sp. nov., isolated from rhizosphere soil of national flower Mugunghwa from South Korea.</title>
        <authorList>
            <person name="Zheng-Fei Y."/>
            <person name="Huan T."/>
        </authorList>
    </citation>
    <scope>NUCLEOTIDE SEQUENCE [LARGE SCALE GENOMIC DNA]</scope>
    <source>
        <strain evidence="7 8">B156</strain>
    </source>
</reference>
<dbReference type="PROSITE" id="PS50937">
    <property type="entry name" value="HTH_MERR_2"/>
    <property type="match status" value="1"/>
</dbReference>
<evidence type="ECO:0000256" key="5">
    <source>
        <dbReference type="SAM" id="MobiDB-lite"/>
    </source>
</evidence>
<dbReference type="Proteomes" id="UP000552954">
    <property type="component" value="Unassembled WGS sequence"/>
</dbReference>
<feature type="compositionally biased region" description="Low complexity" evidence="5">
    <location>
        <begin position="158"/>
        <end position="167"/>
    </location>
</feature>
<dbReference type="PRINTS" id="PR00040">
    <property type="entry name" value="HTHMERR"/>
</dbReference>
<keyword evidence="4" id="KW-0175">Coiled coil</keyword>
<dbReference type="GO" id="GO:0003700">
    <property type="term" value="F:DNA-binding transcription factor activity"/>
    <property type="evidence" value="ECO:0007669"/>
    <property type="project" value="InterPro"/>
</dbReference>
<evidence type="ECO:0000256" key="3">
    <source>
        <dbReference type="ARBA" id="ARBA00023163"/>
    </source>
</evidence>
<dbReference type="EMBL" id="JABFCS010000001">
    <property type="protein sequence ID" value="NNU42320.1"/>
    <property type="molecule type" value="Genomic_DNA"/>
</dbReference>
<name>A0A849K3S9_9BURK</name>
<organism evidence="7 8">
    <name type="scientific">Ramlibacter montanisoli</name>
    <dbReference type="NCBI Taxonomy" id="2732512"/>
    <lineage>
        <taxon>Bacteria</taxon>
        <taxon>Pseudomonadati</taxon>
        <taxon>Pseudomonadota</taxon>
        <taxon>Betaproteobacteria</taxon>
        <taxon>Burkholderiales</taxon>
        <taxon>Comamonadaceae</taxon>
        <taxon>Ramlibacter</taxon>
    </lineage>
</organism>
<dbReference type="Pfam" id="PF09278">
    <property type="entry name" value="MerR-DNA-bind"/>
    <property type="match status" value="1"/>
</dbReference>
<comment type="caution">
    <text evidence="7">The sequence shown here is derived from an EMBL/GenBank/DDBJ whole genome shotgun (WGS) entry which is preliminary data.</text>
</comment>
<dbReference type="PROSITE" id="PS00552">
    <property type="entry name" value="HTH_MERR_1"/>
    <property type="match status" value="1"/>
</dbReference>
<accession>A0A849K3S9</accession>
<keyword evidence="3" id="KW-0804">Transcription</keyword>
<dbReference type="Gene3D" id="1.10.1660.10">
    <property type="match status" value="1"/>
</dbReference>
<dbReference type="InterPro" id="IPR015358">
    <property type="entry name" value="Tscrpt_reg_MerR_DNA-bd"/>
</dbReference>
<evidence type="ECO:0000313" key="7">
    <source>
        <dbReference type="EMBL" id="NNU42320.1"/>
    </source>
</evidence>
<keyword evidence="2 7" id="KW-0238">DNA-binding</keyword>
<sequence length="185" mass="20237">MNIGDAAAAAGVTPKMVRHYEALGLIPEARRTDAGYRLYGEREIAMLRFIRQSRGLGFPIEQIESLLSLWRDPGRHSREVKEVAVRQLAQLEERQRELDQMRSSLRQLVAECRGDQSAHCAILESLAAAAAPLAAAGPDRARRALKEVRPGEHRPARARVATTAPTAAPGHAALSAWTRSLAHPA</sequence>
<evidence type="ECO:0000259" key="6">
    <source>
        <dbReference type="PROSITE" id="PS50937"/>
    </source>
</evidence>
<proteinExistence type="predicted"/>
<dbReference type="PANTHER" id="PTHR30204">
    <property type="entry name" value="REDOX-CYCLING DRUG-SENSING TRANSCRIPTIONAL ACTIVATOR SOXR"/>
    <property type="match status" value="1"/>
</dbReference>
<protein>
    <submittedName>
        <fullName evidence="7">MerR family DNA-binding protein</fullName>
    </submittedName>
</protein>
<dbReference type="Pfam" id="PF00376">
    <property type="entry name" value="MerR"/>
    <property type="match status" value="1"/>
</dbReference>
<dbReference type="InterPro" id="IPR047057">
    <property type="entry name" value="MerR_fam"/>
</dbReference>
<feature type="domain" description="HTH merR-type" evidence="6">
    <location>
        <begin position="1"/>
        <end position="69"/>
    </location>
</feature>
<reference evidence="7 8" key="1">
    <citation type="submission" date="2020-05" db="EMBL/GenBank/DDBJ databases">
        <authorList>
            <person name="Khan S.A."/>
            <person name="Jeon C.O."/>
            <person name="Chun B.H."/>
        </authorList>
    </citation>
    <scope>NUCLEOTIDE SEQUENCE [LARGE SCALE GENOMIC DNA]</scope>
    <source>
        <strain evidence="7 8">B156</strain>
    </source>
</reference>
<feature type="region of interest" description="Disordered" evidence="5">
    <location>
        <begin position="147"/>
        <end position="167"/>
    </location>
</feature>